<dbReference type="Proteomes" id="UP000661507">
    <property type="component" value="Unassembled WGS sequence"/>
</dbReference>
<comment type="caution">
    <text evidence="1">The sequence shown here is derived from an EMBL/GenBank/DDBJ whole genome shotgun (WGS) entry which is preliminary data.</text>
</comment>
<reference evidence="1" key="2">
    <citation type="submission" date="2020-09" db="EMBL/GenBank/DDBJ databases">
        <authorList>
            <person name="Sun Q."/>
            <person name="Zhou Y."/>
        </authorList>
    </citation>
    <scope>NUCLEOTIDE SEQUENCE</scope>
    <source>
        <strain evidence="1">CGMCC 1.3617</strain>
    </source>
</reference>
<accession>A0A917K673</accession>
<gene>
    <name evidence="1" type="ORF">GCM10011320_03050</name>
</gene>
<reference evidence="1" key="1">
    <citation type="journal article" date="2014" name="Int. J. Syst. Evol. Microbiol.">
        <title>Complete genome sequence of Corynebacterium casei LMG S-19264T (=DSM 44701T), isolated from a smear-ripened cheese.</title>
        <authorList>
            <consortium name="US DOE Joint Genome Institute (JGI-PGF)"/>
            <person name="Walter F."/>
            <person name="Albersmeier A."/>
            <person name="Kalinowski J."/>
            <person name="Ruckert C."/>
        </authorList>
    </citation>
    <scope>NUCLEOTIDE SEQUENCE</scope>
    <source>
        <strain evidence="1">CGMCC 1.3617</strain>
    </source>
</reference>
<dbReference type="AlphaFoldDB" id="A0A917K673"/>
<sequence length="177" mass="19654">MSLTIGAHRFPGRSRSNAISSSGPSLVLDVPVVGQVRSMDCWYAAACMVAYYQEAGPRLGLPREWNADSGIVEQDFPRLAAVEGLEPVPLPTGAHTATNWDIFRWLVQYGPIWAVGDWYGFGHAIVLTGIEGDTLHINDPDDQQGGDDGRRGTETVAWFNSHLFWDWDRCMMYKPAK</sequence>
<keyword evidence="2" id="KW-1185">Reference proteome</keyword>
<protein>
    <submittedName>
        <fullName evidence="1">Uncharacterized protein</fullName>
    </submittedName>
</protein>
<evidence type="ECO:0000313" key="1">
    <source>
        <dbReference type="EMBL" id="GGI99689.1"/>
    </source>
</evidence>
<name>A0A917K673_9PROT</name>
<dbReference type="EMBL" id="BMKW01000001">
    <property type="protein sequence ID" value="GGI99689.1"/>
    <property type="molecule type" value="Genomic_DNA"/>
</dbReference>
<dbReference type="Pfam" id="PF12385">
    <property type="entry name" value="Peptidase_C70"/>
    <property type="match status" value="1"/>
</dbReference>
<organism evidence="1 2">
    <name type="scientific">Neoroseomonas lacus</name>
    <dbReference type="NCBI Taxonomy" id="287609"/>
    <lineage>
        <taxon>Bacteria</taxon>
        <taxon>Pseudomonadati</taxon>
        <taxon>Pseudomonadota</taxon>
        <taxon>Alphaproteobacteria</taxon>
        <taxon>Acetobacterales</taxon>
        <taxon>Acetobacteraceae</taxon>
        <taxon>Neoroseomonas</taxon>
    </lineage>
</organism>
<dbReference type="RefSeq" id="WP_188965140.1">
    <property type="nucleotide sequence ID" value="NZ_BMKW01000001.1"/>
</dbReference>
<evidence type="ECO:0000313" key="2">
    <source>
        <dbReference type="Proteomes" id="UP000661507"/>
    </source>
</evidence>
<dbReference type="InterPro" id="IPR022118">
    <property type="entry name" value="Peptidase_C70_AvrRpt2"/>
</dbReference>
<proteinExistence type="predicted"/>